<dbReference type="Gene3D" id="3.40.630.30">
    <property type="match status" value="1"/>
</dbReference>
<evidence type="ECO:0008006" key="3">
    <source>
        <dbReference type="Google" id="ProtNLM"/>
    </source>
</evidence>
<evidence type="ECO:0000313" key="1">
    <source>
        <dbReference type="EMBL" id="KPH56819.1"/>
    </source>
</evidence>
<dbReference type="SUPFAM" id="SSF55729">
    <property type="entry name" value="Acyl-CoA N-acyltransferases (Nat)"/>
    <property type="match status" value="1"/>
</dbReference>
<name>A0A0N0LUV2_9GAMM</name>
<protein>
    <recommendedName>
        <fullName evidence="3">Acyltransferase superfamily protein</fullName>
    </recommendedName>
</protein>
<gene>
    <name evidence="1" type="ORF">ADS77_19990</name>
</gene>
<dbReference type="PANTHER" id="PTHR47017:SF1">
    <property type="entry name" value="ACYL-COA"/>
    <property type="match status" value="1"/>
</dbReference>
<dbReference type="EMBL" id="LHPH01000032">
    <property type="protein sequence ID" value="KPH56819.1"/>
    <property type="molecule type" value="Genomic_DNA"/>
</dbReference>
<evidence type="ECO:0000313" key="2">
    <source>
        <dbReference type="Proteomes" id="UP000037848"/>
    </source>
</evidence>
<dbReference type="STRING" id="187330.AMS58_20205"/>
<dbReference type="Proteomes" id="UP000037848">
    <property type="component" value="Unassembled WGS sequence"/>
</dbReference>
<dbReference type="InterPro" id="IPR016181">
    <property type="entry name" value="Acyl_CoA_acyltransferase"/>
</dbReference>
<dbReference type="RefSeq" id="WP_054455970.1">
    <property type="nucleotide sequence ID" value="NZ_LHPH01000032.1"/>
</dbReference>
<dbReference type="Pfam" id="PF04339">
    <property type="entry name" value="FemAB_like"/>
    <property type="match status" value="1"/>
</dbReference>
<accession>A0A0N0LUV2</accession>
<reference evidence="1 2" key="1">
    <citation type="submission" date="2015-08" db="EMBL/GenBank/DDBJ databases">
        <title>Draft Genome Sequence of Pseudoalteromonas porphyrae UCD-SED14.</title>
        <authorList>
            <person name="Coil D.A."/>
            <person name="Jospin G."/>
            <person name="Lee R.D."/>
            <person name="Eisen J.A."/>
        </authorList>
    </citation>
    <scope>NUCLEOTIDE SEQUENCE [LARGE SCALE GENOMIC DNA]</scope>
    <source>
        <strain evidence="1 2">UCD-SED14</strain>
    </source>
</reference>
<proteinExistence type="predicted"/>
<dbReference type="OrthoDB" id="9776898at2"/>
<organism evidence="1 2">
    <name type="scientific">Pseudoalteromonas porphyrae</name>
    <dbReference type="NCBI Taxonomy" id="187330"/>
    <lineage>
        <taxon>Bacteria</taxon>
        <taxon>Pseudomonadati</taxon>
        <taxon>Pseudomonadota</taxon>
        <taxon>Gammaproteobacteria</taxon>
        <taxon>Alteromonadales</taxon>
        <taxon>Pseudoalteromonadaceae</taxon>
        <taxon>Pseudoalteromonas</taxon>
    </lineage>
</organism>
<sequence length="380" mass="44223">MTTFSHRWLASISEIEAGVWQQFFTDNPFTNHAFLFALEQSQCVSATTGWQPQHLAIYQNDILVALAPGYLKSHSYGEYVFDWAWAQAYEKHGLEYYPKWLSGSPFSPIEGQRIAIDHAQPDQVYQYITALLTKQCEQQGWSGWHINFCTQQQVSHLTSHQGMHRTGVQFQWQNQNYATFDDFLQHLTARKRKALKKERSKIAQQNITINWLQGEQITVEVMSQFCEFYQRTYLKRSGHMGYLNHDFFILLHALMAEQLVIMHAIHDGEVIAATLSFKSSDTLYGRYWGAVEEVDCLHFELCYYQGIEYCIKHQLSCFHSGAQGEHKIARGFAPVFTHSVHNVIDSNFRPAIADYLQRERQHIHIYHQQCAELLPFKADV</sequence>
<keyword evidence="2" id="KW-1185">Reference proteome</keyword>
<dbReference type="PATRIC" id="fig|187330.3.peg.2923"/>
<dbReference type="PANTHER" id="PTHR47017">
    <property type="entry name" value="ACYL-COA"/>
    <property type="match status" value="1"/>
</dbReference>
<dbReference type="InterPro" id="IPR007434">
    <property type="entry name" value="FemAB-like"/>
</dbReference>
<comment type="caution">
    <text evidence="1">The sequence shown here is derived from an EMBL/GenBank/DDBJ whole genome shotgun (WGS) entry which is preliminary data.</text>
</comment>
<dbReference type="AlphaFoldDB" id="A0A0N0LUV2"/>